<comment type="similarity">
    <text evidence="1 4">Belongs to the glycerate kinase type-1 family.</text>
</comment>
<evidence type="ECO:0000256" key="2">
    <source>
        <dbReference type="ARBA" id="ARBA00022679"/>
    </source>
</evidence>
<evidence type="ECO:0000256" key="1">
    <source>
        <dbReference type="ARBA" id="ARBA00006284"/>
    </source>
</evidence>
<protein>
    <submittedName>
        <fullName evidence="5">Glycerate kinase</fullName>
        <ecNumber evidence="5">2.7.1.31</ecNumber>
    </submittedName>
</protein>
<keyword evidence="2 4" id="KW-0808">Transferase</keyword>
<dbReference type="InterPro" id="IPR018193">
    <property type="entry name" value="Glyc_kinase_flavodox-like_fold"/>
</dbReference>
<name>A0AAE4R145_9ACTN</name>
<dbReference type="RefSeq" id="WP_317470260.1">
    <property type="nucleotide sequence ID" value="NZ_JAWLKJ010000002.1"/>
</dbReference>
<sequence length="401" mass="40190">MYLPDRIIVAPSGFKESLDAIEVADAIAAGVRRALPGVHVSTLPVPDGGEGTVSILAATTGGVTTETVVTGPVGLPVTATWVMLGGSGPRTAVIEMAAAAGLSLVPHDLRDPGETTTRGVGELIAAALDAGADRIVVGCGDSGTCDGGVGALAALGALILDDEVLPDGGRHLHRVSRVDLSGLHPRLSEVPVELACNATNVLCGPRGVARVFGPQKGATPHQVSHLERGLERWADVLRRDGVGAPGGLDLRTGAGTGASGGLGAGLAGGIGAVLRSRFDALLTPDLLGADLDAEIAAADLVITAEGAIDFQTPRGKVPAEVARRAGLAGVPVMAIAGSLGRGAPDVHDIGIGAVTSIMAVPMPLADAVAQGRRLLVEATERSMRMLQLGAAVSRRAGDRVA</sequence>
<evidence type="ECO:0000313" key="5">
    <source>
        <dbReference type="EMBL" id="MDV6299662.1"/>
    </source>
</evidence>
<dbReference type="NCBIfam" id="TIGR00045">
    <property type="entry name" value="glycerate kinase"/>
    <property type="match status" value="1"/>
</dbReference>
<dbReference type="Gene3D" id="3.90.1510.10">
    <property type="entry name" value="Glycerate kinase, domain 2"/>
    <property type="match status" value="1"/>
</dbReference>
<gene>
    <name evidence="5" type="ORF">R3P82_11120</name>
</gene>
<dbReference type="AlphaFoldDB" id="A0AAE4R145"/>
<organism evidence="5 6">
    <name type="scientific">Dietzia maris</name>
    <dbReference type="NCBI Taxonomy" id="37915"/>
    <lineage>
        <taxon>Bacteria</taxon>
        <taxon>Bacillati</taxon>
        <taxon>Actinomycetota</taxon>
        <taxon>Actinomycetes</taxon>
        <taxon>Mycobacteriales</taxon>
        <taxon>Dietziaceae</taxon>
        <taxon>Dietzia</taxon>
    </lineage>
</organism>
<evidence type="ECO:0000256" key="4">
    <source>
        <dbReference type="PIRNR" id="PIRNR006078"/>
    </source>
</evidence>
<dbReference type="Proteomes" id="UP001185873">
    <property type="component" value="Unassembled WGS sequence"/>
</dbReference>
<dbReference type="PANTHER" id="PTHR21599:SF0">
    <property type="entry name" value="GLYCERATE KINASE"/>
    <property type="match status" value="1"/>
</dbReference>
<dbReference type="InterPro" id="IPR004381">
    <property type="entry name" value="Glycerate_kinase"/>
</dbReference>
<dbReference type="Pfam" id="PF02595">
    <property type="entry name" value="Gly_kinase"/>
    <property type="match status" value="1"/>
</dbReference>
<dbReference type="GO" id="GO:0031388">
    <property type="term" value="P:organic acid phosphorylation"/>
    <property type="evidence" value="ECO:0007669"/>
    <property type="project" value="UniProtKB-UniRule"/>
</dbReference>
<dbReference type="EC" id="2.7.1.31" evidence="5"/>
<evidence type="ECO:0000313" key="6">
    <source>
        <dbReference type="Proteomes" id="UP001185873"/>
    </source>
</evidence>
<dbReference type="PIRSF" id="PIRSF006078">
    <property type="entry name" value="GlxK"/>
    <property type="match status" value="1"/>
</dbReference>
<dbReference type="InterPro" id="IPR018197">
    <property type="entry name" value="Glycerate_kinase_RE-like"/>
</dbReference>
<dbReference type="Gene3D" id="3.40.50.10350">
    <property type="entry name" value="Glycerate kinase, domain 1"/>
    <property type="match status" value="1"/>
</dbReference>
<evidence type="ECO:0000256" key="3">
    <source>
        <dbReference type="ARBA" id="ARBA00022777"/>
    </source>
</evidence>
<dbReference type="PANTHER" id="PTHR21599">
    <property type="entry name" value="GLYCERATE KINASE"/>
    <property type="match status" value="1"/>
</dbReference>
<comment type="caution">
    <text evidence="5">The sequence shown here is derived from an EMBL/GenBank/DDBJ whole genome shotgun (WGS) entry which is preliminary data.</text>
</comment>
<dbReference type="GO" id="GO:0008887">
    <property type="term" value="F:glycerate kinase activity"/>
    <property type="evidence" value="ECO:0007669"/>
    <property type="project" value="UniProtKB-UniRule"/>
</dbReference>
<keyword evidence="3 4" id="KW-0418">Kinase</keyword>
<reference evidence="5" key="1">
    <citation type="submission" date="2023-10" db="EMBL/GenBank/DDBJ databases">
        <title>Development of a sustainable strategy for remediation of hydrocarbon-contaminated territories based on the waste exchange concept.</title>
        <authorList>
            <person name="Krivoruchko A."/>
        </authorList>
    </citation>
    <scope>NUCLEOTIDE SEQUENCE</scope>
    <source>
        <strain evidence="5">IEGM 1175</strain>
    </source>
</reference>
<dbReference type="EMBL" id="JAWLKJ010000002">
    <property type="protein sequence ID" value="MDV6299662.1"/>
    <property type="molecule type" value="Genomic_DNA"/>
</dbReference>
<proteinExistence type="inferred from homology"/>
<dbReference type="SUPFAM" id="SSF110738">
    <property type="entry name" value="Glycerate kinase I"/>
    <property type="match status" value="1"/>
</dbReference>
<dbReference type="InterPro" id="IPR036129">
    <property type="entry name" value="Glycerate_kinase_sf"/>
</dbReference>
<accession>A0AAE4R145</accession>